<gene>
    <name evidence="2" type="ORF">T440DRAFT_363465</name>
</gene>
<organism evidence="2 3">
    <name type="scientific">Plenodomus tracheiphilus IPT5</name>
    <dbReference type="NCBI Taxonomy" id="1408161"/>
    <lineage>
        <taxon>Eukaryota</taxon>
        <taxon>Fungi</taxon>
        <taxon>Dikarya</taxon>
        <taxon>Ascomycota</taxon>
        <taxon>Pezizomycotina</taxon>
        <taxon>Dothideomycetes</taxon>
        <taxon>Pleosporomycetidae</taxon>
        <taxon>Pleosporales</taxon>
        <taxon>Pleosporineae</taxon>
        <taxon>Leptosphaeriaceae</taxon>
        <taxon>Plenodomus</taxon>
    </lineage>
</organism>
<sequence>PTLALHHPDSRSMHDSVTIEQQNSTQQHRQQRFNVRFASSNNYSPTTFTSGSMAPTQKPRSSPPVMPASPKSPVETVESPKSNSDQPITTSVEQSQITRNDIRNMTEPAHDQSRQQRRSPSVERCQGCNEAWKRPLPNFRPTKAGPTITGNDLATSNMSIIEQLRAHGRNAEILHDKWRERHYHCVPRESFEPPSKTEQDDSRSTGSNGTSRDGRSTQNGPNKRLRDPSSEAEQPTKVRKVTFE</sequence>
<dbReference type="Proteomes" id="UP000799423">
    <property type="component" value="Unassembled WGS sequence"/>
</dbReference>
<protein>
    <submittedName>
        <fullName evidence="2">Uncharacterized protein</fullName>
    </submittedName>
</protein>
<evidence type="ECO:0000313" key="2">
    <source>
        <dbReference type="EMBL" id="KAF2854867.1"/>
    </source>
</evidence>
<evidence type="ECO:0000256" key="1">
    <source>
        <dbReference type="SAM" id="MobiDB-lite"/>
    </source>
</evidence>
<accession>A0A6A7BJB5</accession>
<proteinExistence type="predicted"/>
<feature type="non-terminal residue" evidence="2">
    <location>
        <position position="244"/>
    </location>
</feature>
<dbReference type="EMBL" id="MU006292">
    <property type="protein sequence ID" value="KAF2854867.1"/>
    <property type="molecule type" value="Genomic_DNA"/>
</dbReference>
<evidence type="ECO:0000313" key="3">
    <source>
        <dbReference type="Proteomes" id="UP000799423"/>
    </source>
</evidence>
<feature type="region of interest" description="Disordered" evidence="1">
    <location>
        <begin position="185"/>
        <end position="244"/>
    </location>
</feature>
<feature type="non-terminal residue" evidence="2">
    <location>
        <position position="1"/>
    </location>
</feature>
<reference evidence="2" key="1">
    <citation type="submission" date="2020-01" db="EMBL/GenBank/DDBJ databases">
        <authorList>
            <consortium name="DOE Joint Genome Institute"/>
            <person name="Haridas S."/>
            <person name="Albert R."/>
            <person name="Binder M."/>
            <person name="Bloem J."/>
            <person name="Labutti K."/>
            <person name="Salamov A."/>
            <person name="Andreopoulos B."/>
            <person name="Baker S.E."/>
            <person name="Barry K."/>
            <person name="Bills G."/>
            <person name="Bluhm B.H."/>
            <person name="Cannon C."/>
            <person name="Castanera R."/>
            <person name="Culley D.E."/>
            <person name="Daum C."/>
            <person name="Ezra D."/>
            <person name="Gonzalez J.B."/>
            <person name="Henrissat B."/>
            <person name="Kuo A."/>
            <person name="Liang C."/>
            <person name="Lipzen A."/>
            <person name="Lutzoni F."/>
            <person name="Magnuson J."/>
            <person name="Mondo S."/>
            <person name="Nolan M."/>
            <person name="Ohm R."/>
            <person name="Pangilinan J."/>
            <person name="Park H.-J."/>
            <person name="Ramirez L."/>
            <person name="Alfaro M."/>
            <person name="Sun H."/>
            <person name="Tritt A."/>
            <person name="Yoshinaga Y."/>
            <person name="Zwiers L.-H."/>
            <person name="Turgeon B.G."/>
            <person name="Goodwin S.B."/>
            <person name="Spatafora J.W."/>
            <person name="Crous P.W."/>
            <person name="Grigoriev I.V."/>
        </authorList>
    </citation>
    <scope>NUCLEOTIDE SEQUENCE</scope>
    <source>
        <strain evidence="2">IPT5</strain>
    </source>
</reference>
<dbReference type="AlphaFoldDB" id="A0A6A7BJB5"/>
<feature type="compositionally biased region" description="Polar residues" evidence="1">
    <location>
        <begin position="37"/>
        <end position="60"/>
    </location>
</feature>
<feature type="compositionally biased region" description="Basic and acidic residues" evidence="1">
    <location>
        <begin position="100"/>
        <end position="114"/>
    </location>
</feature>
<feature type="region of interest" description="Disordered" evidence="1">
    <location>
        <begin position="1"/>
        <end position="153"/>
    </location>
</feature>
<keyword evidence="3" id="KW-1185">Reference proteome</keyword>
<feature type="compositionally biased region" description="Polar residues" evidence="1">
    <location>
        <begin position="204"/>
        <end position="221"/>
    </location>
</feature>
<feature type="compositionally biased region" description="Polar residues" evidence="1">
    <location>
        <begin position="79"/>
        <end position="99"/>
    </location>
</feature>
<feature type="compositionally biased region" description="Basic and acidic residues" evidence="1">
    <location>
        <begin position="1"/>
        <end position="14"/>
    </location>
</feature>
<feature type="compositionally biased region" description="Basic and acidic residues" evidence="1">
    <location>
        <begin position="186"/>
        <end position="203"/>
    </location>
</feature>
<name>A0A6A7BJB5_9PLEO</name>
<dbReference type="OrthoDB" id="3793969at2759"/>